<accession>A0A369AH88</accession>
<dbReference type="AlphaFoldDB" id="A0A369AH88"/>
<gene>
    <name evidence="2" type="ORF">DFP77_10127</name>
</gene>
<evidence type="ECO:0000256" key="1">
    <source>
        <dbReference type="SAM" id="Phobius"/>
    </source>
</evidence>
<keyword evidence="1" id="KW-0812">Transmembrane</keyword>
<name>A0A369AH88_9GAMM</name>
<feature type="transmembrane region" description="Helical" evidence="1">
    <location>
        <begin position="22"/>
        <end position="42"/>
    </location>
</feature>
<protein>
    <submittedName>
        <fullName evidence="2">Uncharacterized protein</fullName>
    </submittedName>
</protein>
<evidence type="ECO:0000313" key="3">
    <source>
        <dbReference type="Proteomes" id="UP000253506"/>
    </source>
</evidence>
<reference evidence="2 3" key="1">
    <citation type="submission" date="2018-07" db="EMBL/GenBank/DDBJ databases">
        <title>Genomic Encyclopedia of Type Strains, Phase III (KMG-III): the genomes of soil and plant-associated and newly described type strains.</title>
        <authorList>
            <person name="Whitman W."/>
        </authorList>
    </citation>
    <scope>NUCLEOTIDE SEQUENCE [LARGE SCALE GENOMIC DNA]</scope>
    <source>
        <strain evidence="2 3">CECT 7731</strain>
    </source>
</reference>
<keyword evidence="1" id="KW-1133">Transmembrane helix</keyword>
<comment type="caution">
    <text evidence="2">The sequence shown here is derived from an EMBL/GenBank/DDBJ whole genome shotgun (WGS) entry which is preliminary data.</text>
</comment>
<organism evidence="2 3">
    <name type="scientific">Marinomonas foliarum</name>
    <dbReference type="NCBI Taxonomy" id="491950"/>
    <lineage>
        <taxon>Bacteria</taxon>
        <taxon>Pseudomonadati</taxon>
        <taxon>Pseudomonadota</taxon>
        <taxon>Gammaproteobacteria</taxon>
        <taxon>Oceanospirillales</taxon>
        <taxon>Oceanospirillaceae</taxon>
        <taxon>Marinomonas</taxon>
    </lineage>
</organism>
<sequence>MKTKIFIPSPKSCTNNKQPTDYWGILFISFIFLSSISCFLFANHSDRQVSNNLSFSNYSTIIDTDQSSQS</sequence>
<proteinExistence type="predicted"/>
<keyword evidence="1" id="KW-0472">Membrane</keyword>
<dbReference type="EMBL" id="QPJQ01000001">
    <property type="protein sequence ID" value="RCX08709.1"/>
    <property type="molecule type" value="Genomic_DNA"/>
</dbReference>
<evidence type="ECO:0000313" key="2">
    <source>
        <dbReference type="EMBL" id="RCX08709.1"/>
    </source>
</evidence>
<dbReference type="Proteomes" id="UP000253506">
    <property type="component" value="Unassembled WGS sequence"/>
</dbReference>